<feature type="region of interest" description="Disordered" evidence="1">
    <location>
        <begin position="173"/>
        <end position="215"/>
    </location>
</feature>
<reference evidence="3 4" key="1">
    <citation type="submission" date="2019-05" db="EMBL/GenBank/DDBJ databases">
        <authorList>
            <person name="Farhan Ul Haque M."/>
        </authorList>
    </citation>
    <scope>NUCLEOTIDE SEQUENCE [LARGE SCALE GENOMIC DNA]</scope>
    <source>
        <strain evidence="3">2</strain>
    </source>
</reference>
<dbReference type="Proteomes" id="UP000485880">
    <property type="component" value="Unassembled WGS sequence"/>
</dbReference>
<gene>
    <name evidence="3" type="ORF">MPC4_30162</name>
</gene>
<evidence type="ECO:0000259" key="2">
    <source>
        <dbReference type="Pfam" id="PF07486"/>
    </source>
</evidence>
<dbReference type="Pfam" id="PF07486">
    <property type="entry name" value="Hydrolase_2"/>
    <property type="match status" value="1"/>
</dbReference>
<dbReference type="InterPro" id="IPR011105">
    <property type="entry name" value="Cell_wall_hydrolase_SleB"/>
</dbReference>
<feature type="region of interest" description="Disordered" evidence="1">
    <location>
        <begin position="99"/>
        <end position="125"/>
    </location>
</feature>
<evidence type="ECO:0000256" key="1">
    <source>
        <dbReference type="SAM" id="MobiDB-lite"/>
    </source>
</evidence>
<sequence length="423" mass="45300">MGGSRFGWAVGAIAPWWLGVALALSMPADAEQEAVSGASLAALSLRAPAPPQELIPPQIPGLAGALRQAPAADSTGRADAFDSMPRLLREASLVVGEADRSERLPDEIEPRSDLKRNAGKFPTLDRSRRADPVVGLRPTFDTRLRQRGGLANLRAHDLLFEHDEAWPVSGFDVSEGDFAGPDSVSAFEPWPDGETPTTAPSAADASPRQNGGAQTMRPAALTERLMQGATPEVRRAEALASTTPAPTDSTPVEVAAIAAPPQVEAPDDSTASYVPSRPGFAALIGHDRAAQEQRCLAEAIYFEARGESDEGQAAVAQVVMNRVSSGLYPPTICGVVFQNRHRRNACQFSFACEGRALRITEAEAWRRAVRIAGEVTAGTTYVSDVGGATHYHANYVRPRWARSLEKMDVIGHHIFYKLRPGQT</sequence>
<name>A0A8B6M880_METTU</name>
<dbReference type="RefSeq" id="WP_174512898.1">
    <property type="nucleotide sequence ID" value="NZ_CABFMQ020000087.1"/>
</dbReference>
<comment type="caution">
    <text evidence="3">The sequence shown here is derived from an EMBL/GenBank/DDBJ whole genome shotgun (WGS) entry which is preliminary data.</text>
</comment>
<dbReference type="EMBL" id="CABFMQ020000087">
    <property type="protein sequence ID" value="VTZ50978.1"/>
    <property type="molecule type" value="Genomic_DNA"/>
</dbReference>
<dbReference type="InterPro" id="IPR042047">
    <property type="entry name" value="SleB_dom1"/>
</dbReference>
<feature type="region of interest" description="Disordered" evidence="1">
    <location>
        <begin position="232"/>
        <end position="251"/>
    </location>
</feature>
<evidence type="ECO:0000313" key="4">
    <source>
        <dbReference type="Proteomes" id="UP000485880"/>
    </source>
</evidence>
<organism evidence="3 4">
    <name type="scientific">Methylocella tundrae</name>
    <dbReference type="NCBI Taxonomy" id="227605"/>
    <lineage>
        <taxon>Bacteria</taxon>
        <taxon>Pseudomonadati</taxon>
        <taxon>Pseudomonadota</taxon>
        <taxon>Alphaproteobacteria</taxon>
        <taxon>Hyphomicrobiales</taxon>
        <taxon>Beijerinckiaceae</taxon>
        <taxon>Methylocella</taxon>
    </lineage>
</organism>
<feature type="compositionally biased region" description="Low complexity" evidence="1">
    <location>
        <begin position="195"/>
        <end position="207"/>
    </location>
</feature>
<dbReference type="GO" id="GO:0016787">
    <property type="term" value="F:hydrolase activity"/>
    <property type="evidence" value="ECO:0007669"/>
    <property type="project" value="UniProtKB-KW"/>
</dbReference>
<proteinExistence type="predicted"/>
<accession>A0A8B6M880</accession>
<keyword evidence="4" id="KW-1185">Reference proteome</keyword>
<keyword evidence="3" id="KW-0378">Hydrolase</keyword>
<feature type="compositionally biased region" description="Low complexity" evidence="1">
    <location>
        <begin position="240"/>
        <end position="251"/>
    </location>
</feature>
<protein>
    <submittedName>
        <fullName evidence="3">Cell wall hydrolase</fullName>
    </submittedName>
</protein>
<dbReference type="AlphaFoldDB" id="A0A8B6M880"/>
<feature type="domain" description="Cell wall hydrolase SleB" evidence="2">
    <location>
        <begin position="306"/>
        <end position="416"/>
    </location>
</feature>
<dbReference type="Gene3D" id="1.10.10.2520">
    <property type="entry name" value="Cell wall hydrolase SleB, domain 1"/>
    <property type="match status" value="1"/>
</dbReference>
<evidence type="ECO:0000313" key="3">
    <source>
        <dbReference type="EMBL" id="VTZ50978.1"/>
    </source>
</evidence>
<feature type="compositionally biased region" description="Basic and acidic residues" evidence="1">
    <location>
        <begin position="99"/>
        <end position="116"/>
    </location>
</feature>